<comment type="catalytic activity">
    <reaction evidence="4">
        <text>UTP + H2O = UMP + diphosphate + H(+)</text>
        <dbReference type="Rhea" id="RHEA:29395"/>
        <dbReference type="ChEBI" id="CHEBI:15377"/>
        <dbReference type="ChEBI" id="CHEBI:15378"/>
        <dbReference type="ChEBI" id="CHEBI:33019"/>
        <dbReference type="ChEBI" id="CHEBI:46398"/>
        <dbReference type="ChEBI" id="CHEBI:57865"/>
        <dbReference type="EC" id="3.6.1.9"/>
    </reaction>
</comment>
<dbReference type="GO" id="GO:0005737">
    <property type="term" value="C:cytoplasm"/>
    <property type="evidence" value="ECO:0007669"/>
    <property type="project" value="UniProtKB-SubCell"/>
</dbReference>
<dbReference type="PANTHER" id="PTHR43213">
    <property type="entry name" value="BIFUNCTIONAL DTTP/UTP PYROPHOSPHATASE/METHYLTRANSFERASE PROTEIN-RELATED"/>
    <property type="match status" value="1"/>
</dbReference>
<reference evidence="5 6" key="1">
    <citation type="submission" date="2019-06" db="EMBL/GenBank/DDBJ databases">
        <title>Nitrosomonas stercoris KYUHI-S whole genome shotgun sequence.</title>
        <authorList>
            <person name="Nakagawa T."/>
            <person name="Tsuchiya Y."/>
            <person name="Takahashi R."/>
        </authorList>
    </citation>
    <scope>NUCLEOTIDE SEQUENCE [LARGE SCALE GENOMIC DNA]</scope>
    <source>
        <strain evidence="5 6">KYUHI-S</strain>
    </source>
</reference>
<dbReference type="EC" id="3.6.1.9" evidence="4"/>
<feature type="site" description="Important for substrate specificity" evidence="4">
    <location>
        <position position="169"/>
    </location>
</feature>
<comment type="subcellular location">
    <subcellularLocation>
        <location evidence="4">Cytoplasm</location>
    </subcellularLocation>
</comment>
<dbReference type="InterPro" id="IPR003697">
    <property type="entry name" value="Maf-like"/>
</dbReference>
<dbReference type="EMBL" id="AP019755">
    <property type="protein sequence ID" value="BBL34171.1"/>
    <property type="molecule type" value="Genomic_DNA"/>
</dbReference>
<keyword evidence="2 4" id="KW-0378">Hydrolase</keyword>
<feature type="site" description="Important for substrate specificity" evidence="4">
    <location>
        <position position="87"/>
    </location>
</feature>
<dbReference type="HAMAP" id="MF_00528">
    <property type="entry name" value="Maf"/>
    <property type="match status" value="1"/>
</dbReference>
<organism evidence="5 6">
    <name type="scientific">Nitrosomonas stercoris</name>
    <dbReference type="NCBI Taxonomy" id="1444684"/>
    <lineage>
        <taxon>Bacteria</taxon>
        <taxon>Pseudomonadati</taxon>
        <taxon>Pseudomonadota</taxon>
        <taxon>Betaproteobacteria</taxon>
        <taxon>Nitrosomonadales</taxon>
        <taxon>Nitrosomonadaceae</taxon>
        <taxon>Nitrosomonas</taxon>
    </lineage>
</organism>
<dbReference type="CDD" id="cd00555">
    <property type="entry name" value="Maf"/>
    <property type="match status" value="1"/>
</dbReference>
<evidence type="ECO:0000256" key="2">
    <source>
        <dbReference type="ARBA" id="ARBA00022801"/>
    </source>
</evidence>
<evidence type="ECO:0000313" key="5">
    <source>
        <dbReference type="EMBL" id="BBL34171.1"/>
    </source>
</evidence>
<dbReference type="Proteomes" id="UP000316473">
    <property type="component" value="Chromosome"/>
</dbReference>
<sequence>MITAYDSIYLVSRSIRRRNLLKQIGVRHTILLMRETLSRPIDVDEKPEPEETPVDYIYRITRTKAEVGWLRLKERNLPIQPVLAADTIVVLDGRILGKPKDAAHAEEMLQALSGQEHLVHTAVGLVSQGETRLRLATTTVRFRDLSPQEIRTYVASNESHDKAGAYAIQGKAAVFIININGSYSGVVGLPLFETSQLLEETGIPIF</sequence>
<comment type="catalytic activity">
    <reaction evidence="4">
        <text>dTTP + H2O = dTMP + diphosphate + H(+)</text>
        <dbReference type="Rhea" id="RHEA:28534"/>
        <dbReference type="ChEBI" id="CHEBI:15377"/>
        <dbReference type="ChEBI" id="CHEBI:15378"/>
        <dbReference type="ChEBI" id="CHEBI:33019"/>
        <dbReference type="ChEBI" id="CHEBI:37568"/>
        <dbReference type="ChEBI" id="CHEBI:63528"/>
        <dbReference type="EC" id="3.6.1.9"/>
    </reaction>
</comment>
<dbReference type="PANTHER" id="PTHR43213:SF5">
    <property type="entry name" value="BIFUNCTIONAL DTTP_UTP PYROPHOSPHATASE_METHYLTRANSFERASE PROTEIN-RELATED"/>
    <property type="match status" value="1"/>
</dbReference>
<dbReference type="AlphaFoldDB" id="A0A4Y1YMB8"/>
<feature type="site" description="Important for substrate specificity" evidence="4">
    <location>
        <position position="16"/>
    </location>
</feature>
<protein>
    <recommendedName>
        <fullName evidence="4">dTTP/UTP pyrophosphatase</fullName>
        <shortName evidence="4">dTTPase/UTPase</shortName>
        <ecNumber evidence="4">3.6.1.9</ecNumber>
    </recommendedName>
    <alternativeName>
        <fullName evidence="4">Nucleoside triphosphate pyrophosphatase</fullName>
    </alternativeName>
    <alternativeName>
        <fullName evidence="4">Nucleotide pyrophosphatase</fullName>
        <shortName evidence="4">Nucleotide PPase</shortName>
    </alternativeName>
</protein>
<evidence type="ECO:0000256" key="1">
    <source>
        <dbReference type="ARBA" id="ARBA00001968"/>
    </source>
</evidence>
<feature type="active site" description="Proton acceptor" evidence="4">
    <location>
        <position position="86"/>
    </location>
</feature>
<dbReference type="KEGG" id="nst:Nstercoris_00401"/>
<dbReference type="GO" id="GO:0009117">
    <property type="term" value="P:nucleotide metabolic process"/>
    <property type="evidence" value="ECO:0007669"/>
    <property type="project" value="UniProtKB-KW"/>
</dbReference>
<keyword evidence="6" id="KW-1185">Reference proteome</keyword>
<dbReference type="Gene3D" id="3.90.950.10">
    <property type="match status" value="1"/>
</dbReference>
<evidence type="ECO:0000313" key="6">
    <source>
        <dbReference type="Proteomes" id="UP000316473"/>
    </source>
</evidence>
<comment type="similarity">
    <text evidence="4">Belongs to the Maf family. YhdE subfamily.</text>
</comment>
<evidence type="ECO:0000256" key="3">
    <source>
        <dbReference type="ARBA" id="ARBA00023080"/>
    </source>
</evidence>
<dbReference type="NCBIfam" id="TIGR00172">
    <property type="entry name" value="maf"/>
    <property type="match status" value="1"/>
</dbReference>
<keyword evidence="3 4" id="KW-0546">Nucleotide metabolism</keyword>
<dbReference type="SUPFAM" id="SSF52972">
    <property type="entry name" value="ITPase-like"/>
    <property type="match status" value="1"/>
</dbReference>
<dbReference type="GO" id="GO:0036218">
    <property type="term" value="F:dTTP diphosphatase activity"/>
    <property type="evidence" value="ECO:0007669"/>
    <property type="project" value="RHEA"/>
</dbReference>
<accession>A0A4Y1YMB8</accession>
<dbReference type="InterPro" id="IPR029001">
    <property type="entry name" value="ITPase-like_fam"/>
</dbReference>
<comment type="caution">
    <text evidence="4">Lacks conserved residue(s) required for the propagation of feature annotation.</text>
</comment>
<gene>
    <name evidence="5" type="ORF">Nstercoris_00401</name>
</gene>
<dbReference type="GO" id="GO:0036221">
    <property type="term" value="F:UTP diphosphatase activity"/>
    <property type="evidence" value="ECO:0007669"/>
    <property type="project" value="RHEA"/>
</dbReference>
<comment type="cofactor">
    <cofactor evidence="1 4">
        <name>a divalent metal cation</name>
        <dbReference type="ChEBI" id="CHEBI:60240"/>
    </cofactor>
</comment>
<comment type="function">
    <text evidence="4">Nucleoside triphosphate pyrophosphatase that hydrolyzes dTTP and UTP. May have a dual role in cell division arrest and in preventing the incorporation of modified nucleotides into cellular nucleic acids.</text>
</comment>
<keyword evidence="4" id="KW-0963">Cytoplasm</keyword>
<name>A0A4Y1YMB8_9PROT</name>
<dbReference type="PIRSF" id="PIRSF006305">
    <property type="entry name" value="Maf"/>
    <property type="match status" value="1"/>
</dbReference>
<proteinExistence type="inferred from homology"/>
<dbReference type="Pfam" id="PF02545">
    <property type="entry name" value="Maf"/>
    <property type="match status" value="1"/>
</dbReference>
<evidence type="ECO:0000256" key="4">
    <source>
        <dbReference type="HAMAP-Rule" id="MF_00528"/>
    </source>
</evidence>